<reference evidence="1" key="1">
    <citation type="journal article" date="2019" name="bioRxiv">
        <title>The Genome of the Zebra Mussel, Dreissena polymorpha: A Resource for Invasive Species Research.</title>
        <authorList>
            <person name="McCartney M.A."/>
            <person name="Auch B."/>
            <person name="Kono T."/>
            <person name="Mallez S."/>
            <person name="Zhang Y."/>
            <person name="Obille A."/>
            <person name="Becker A."/>
            <person name="Abrahante J.E."/>
            <person name="Garbe J."/>
            <person name="Badalamenti J.P."/>
            <person name="Herman A."/>
            <person name="Mangelson H."/>
            <person name="Liachko I."/>
            <person name="Sullivan S."/>
            <person name="Sone E.D."/>
            <person name="Koren S."/>
            <person name="Silverstein K.A.T."/>
            <person name="Beckman K.B."/>
            <person name="Gohl D.M."/>
        </authorList>
    </citation>
    <scope>NUCLEOTIDE SEQUENCE</scope>
    <source>
        <strain evidence="1">Duluth1</strain>
        <tissue evidence="1">Whole animal</tissue>
    </source>
</reference>
<name>A0A9D4EB91_DREPO</name>
<reference evidence="1" key="2">
    <citation type="submission" date="2020-11" db="EMBL/GenBank/DDBJ databases">
        <authorList>
            <person name="McCartney M.A."/>
            <person name="Auch B."/>
            <person name="Kono T."/>
            <person name="Mallez S."/>
            <person name="Becker A."/>
            <person name="Gohl D.M."/>
            <person name="Silverstein K.A.T."/>
            <person name="Koren S."/>
            <person name="Bechman K.B."/>
            <person name="Herman A."/>
            <person name="Abrahante J.E."/>
            <person name="Garbe J."/>
        </authorList>
    </citation>
    <scope>NUCLEOTIDE SEQUENCE</scope>
    <source>
        <strain evidence="1">Duluth1</strain>
        <tissue evidence="1">Whole animal</tissue>
    </source>
</reference>
<dbReference type="Proteomes" id="UP000828390">
    <property type="component" value="Unassembled WGS sequence"/>
</dbReference>
<protein>
    <submittedName>
        <fullName evidence="1">Uncharacterized protein</fullName>
    </submittedName>
</protein>
<proteinExistence type="predicted"/>
<dbReference type="EMBL" id="JAIWYP010000009">
    <property type="protein sequence ID" value="KAH3777162.1"/>
    <property type="molecule type" value="Genomic_DNA"/>
</dbReference>
<organism evidence="1 2">
    <name type="scientific">Dreissena polymorpha</name>
    <name type="common">Zebra mussel</name>
    <name type="synonym">Mytilus polymorpha</name>
    <dbReference type="NCBI Taxonomy" id="45954"/>
    <lineage>
        <taxon>Eukaryota</taxon>
        <taxon>Metazoa</taxon>
        <taxon>Spiralia</taxon>
        <taxon>Lophotrochozoa</taxon>
        <taxon>Mollusca</taxon>
        <taxon>Bivalvia</taxon>
        <taxon>Autobranchia</taxon>
        <taxon>Heteroconchia</taxon>
        <taxon>Euheterodonta</taxon>
        <taxon>Imparidentia</taxon>
        <taxon>Neoheterodontei</taxon>
        <taxon>Myida</taxon>
        <taxon>Dreissenoidea</taxon>
        <taxon>Dreissenidae</taxon>
        <taxon>Dreissena</taxon>
    </lineage>
</organism>
<comment type="caution">
    <text evidence="1">The sequence shown here is derived from an EMBL/GenBank/DDBJ whole genome shotgun (WGS) entry which is preliminary data.</text>
</comment>
<evidence type="ECO:0000313" key="2">
    <source>
        <dbReference type="Proteomes" id="UP000828390"/>
    </source>
</evidence>
<dbReference type="GO" id="GO:0005814">
    <property type="term" value="C:centriole"/>
    <property type="evidence" value="ECO:0007669"/>
    <property type="project" value="TreeGrafter"/>
</dbReference>
<accession>A0A9D4EB91</accession>
<dbReference type="InterPro" id="IPR052299">
    <property type="entry name" value="CEP76"/>
</dbReference>
<sequence length="114" mass="12861">MNCIFINSFHSKDENGNNRPVCSFVKPLRAGRLLHSAREAARFVSLIHQERTPTLGGGARTEQWTTMHAFLARNKGVGDSCQLITNFIFSLNDSNIKINYGLVNRCVYFQELKG</sequence>
<evidence type="ECO:0000313" key="1">
    <source>
        <dbReference type="EMBL" id="KAH3777162.1"/>
    </source>
</evidence>
<dbReference type="GO" id="GO:0046599">
    <property type="term" value="P:regulation of centriole replication"/>
    <property type="evidence" value="ECO:0007669"/>
    <property type="project" value="TreeGrafter"/>
</dbReference>
<dbReference type="AlphaFoldDB" id="A0A9D4EB91"/>
<keyword evidence="2" id="KW-1185">Reference proteome</keyword>
<dbReference type="PANTHER" id="PTHR46436:SF1">
    <property type="entry name" value="CENTROSOMAL PROTEIN OF 76 KDA"/>
    <property type="match status" value="1"/>
</dbReference>
<dbReference type="PANTHER" id="PTHR46436">
    <property type="entry name" value="CENTROSOMAL PROTEIN OF 76 KDA"/>
    <property type="match status" value="1"/>
</dbReference>
<gene>
    <name evidence="1" type="ORF">DPMN_178599</name>
</gene>